<proteinExistence type="inferred from homology"/>
<comment type="function">
    <text evidence="4">Catalyzes the NADPH-dependent reduction of ketopantoate into pantoic acid.</text>
</comment>
<dbReference type="NCBIfam" id="TIGR00745">
    <property type="entry name" value="apbA_panE"/>
    <property type="match status" value="1"/>
</dbReference>
<feature type="domain" description="Ketopantoate reductase C-terminal" evidence="6">
    <location>
        <begin position="185"/>
        <end position="297"/>
    </location>
</feature>
<dbReference type="Pfam" id="PF02558">
    <property type="entry name" value="ApbA"/>
    <property type="match status" value="1"/>
</dbReference>
<dbReference type="SUPFAM" id="SSF48179">
    <property type="entry name" value="6-phosphogluconate dehydrogenase C-terminal domain-like"/>
    <property type="match status" value="1"/>
</dbReference>
<dbReference type="InterPro" id="IPR008927">
    <property type="entry name" value="6-PGluconate_DH-like_C_sf"/>
</dbReference>
<keyword evidence="3 4" id="KW-0560">Oxidoreductase</keyword>
<dbReference type="InterPro" id="IPR013328">
    <property type="entry name" value="6PGD_dom2"/>
</dbReference>
<dbReference type="InterPro" id="IPR036291">
    <property type="entry name" value="NAD(P)-bd_dom_sf"/>
</dbReference>
<dbReference type="InterPro" id="IPR003710">
    <property type="entry name" value="ApbA"/>
</dbReference>
<comment type="pathway">
    <text evidence="4">Cofactor biosynthesis; (R)-pantothenate biosynthesis; (R)-pantoate from 3-methyl-2-oxobutanoate: step 2/2.</text>
</comment>
<dbReference type="SUPFAM" id="SSF51735">
    <property type="entry name" value="NAD(P)-binding Rossmann-fold domains"/>
    <property type="match status" value="1"/>
</dbReference>
<dbReference type="Gene3D" id="3.40.50.720">
    <property type="entry name" value="NAD(P)-binding Rossmann-like Domain"/>
    <property type="match status" value="1"/>
</dbReference>
<sequence>MTESPWSVAVVGPGGVGGLVGAVLSRAGHPVVYVARPDTAAALTAGGLAVTSAQYGDFHVPATAVPRLTAPVDVCVVAAKATGLDAALEGAPAEALGAGLVLPLLNGVDHLAALRERFPAAQVLAGSIRVESTRVGPGRIAHTSPFCAVEVAGDLAPTARLETLAAQLRTAGIDAVVRDSEAALLWDKLAFLAPLALLTTAYAGTAGEVREKHRADLEAVAGEVVSVARAAGATVDTAAVLGLFDRVPPGMKSSMQRDVEAGRPAEVDAIGGAVLRAATRHGVDAPVTARLVAELRERGI</sequence>
<dbReference type="InterPro" id="IPR051402">
    <property type="entry name" value="KPR-Related"/>
</dbReference>
<protein>
    <recommendedName>
        <fullName evidence="4">2-dehydropantoate 2-reductase</fullName>
        <ecNumber evidence="4">1.1.1.169</ecNumber>
    </recommendedName>
    <alternativeName>
        <fullName evidence="4">Ketopantoate reductase</fullName>
    </alternativeName>
</protein>
<keyword evidence="2 4" id="KW-0521">NADP</keyword>
<keyword evidence="4" id="KW-0566">Pantothenate biosynthesis</keyword>
<dbReference type="PANTHER" id="PTHR21708:SF26">
    <property type="entry name" value="2-DEHYDROPANTOATE 2-REDUCTASE"/>
    <property type="match status" value="1"/>
</dbReference>
<evidence type="ECO:0000313" key="8">
    <source>
        <dbReference type="Proteomes" id="UP001589867"/>
    </source>
</evidence>
<evidence type="ECO:0000259" key="5">
    <source>
        <dbReference type="Pfam" id="PF02558"/>
    </source>
</evidence>
<evidence type="ECO:0000313" key="7">
    <source>
        <dbReference type="EMBL" id="MFC0533788.1"/>
    </source>
</evidence>
<reference evidence="7 8" key="1">
    <citation type="submission" date="2024-09" db="EMBL/GenBank/DDBJ databases">
        <authorList>
            <person name="Sun Q."/>
            <person name="Mori K."/>
        </authorList>
    </citation>
    <scope>NUCLEOTIDE SEQUENCE [LARGE SCALE GENOMIC DNA]</scope>
    <source>
        <strain evidence="7 8">TBRC 3947</strain>
    </source>
</reference>
<comment type="catalytic activity">
    <reaction evidence="4">
        <text>(R)-pantoate + NADP(+) = 2-dehydropantoate + NADPH + H(+)</text>
        <dbReference type="Rhea" id="RHEA:16233"/>
        <dbReference type="ChEBI" id="CHEBI:11561"/>
        <dbReference type="ChEBI" id="CHEBI:15378"/>
        <dbReference type="ChEBI" id="CHEBI:15980"/>
        <dbReference type="ChEBI" id="CHEBI:57783"/>
        <dbReference type="ChEBI" id="CHEBI:58349"/>
        <dbReference type="EC" id="1.1.1.169"/>
    </reaction>
</comment>
<evidence type="ECO:0000256" key="1">
    <source>
        <dbReference type="ARBA" id="ARBA00007870"/>
    </source>
</evidence>
<dbReference type="InterPro" id="IPR013332">
    <property type="entry name" value="KPR_N"/>
</dbReference>
<dbReference type="Proteomes" id="UP001589867">
    <property type="component" value="Unassembled WGS sequence"/>
</dbReference>
<feature type="domain" description="Ketopantoate reductase N-terminal" evidence="5">
    <location>
        <begin position="8"/>
        <end position="144"/>
    </location>
</feature>
<dbReference type="EC" id="1.1.1.169" evidence="4"/>
<dbReference type="RefSeq" id="WP_377261833.1">
    <property type="nucleotide sequence ID" value="NZ_JBHLUH010000089.1"/>
</dbReference>
<keyword evidence="8" id="KW-1185">Reference proteome</keyword>
<name>A0ABV6MHI7_9ACTN</name>
<evidence type="ECO:0000256" key="3">
    <source>
        <dbReference type="ARBA" id="ARBA00023002"/>
    </source>
</evidence>
<organism evidence="7 8">
    <name type="scientific">Phytohabitans kaempferiae</name>
    <dbReference type="NCBI Taxonomy" id="1620943"/>
    <lineage>
        <taxon>Bacteria</taxon>
        <taxon>Bacillati</taxon>
        <taxon>Actinomycetota</taxon>
        <taxon>Actinomycetes</taxon>
        <taxon>Micromonosporales</taxon>
        <taxon>Micromonosporaceae</taxon>
    </lineage>
</organism>
<evidence type="ECO:0000259" key="6">
    <source>
        <dbReference type="Pfam" id="PF08546"/>
    </source>
</evidence>
<comment type="similarity">
    <text evidence="1 4">Belongs to the ketopantoate reductase family.</text>
</comment>
<comment type="caution">
    <text evidence="7">The sequence shown here is derived from an EMBL/GenBank/DDBJ whole genome shotgun (WGS) entry which is preliminary data.</text>
</comment>
<dbReference type="Pfam" id="PF08546">
    <property type="entry name" value="ApbA_C"/>
    <property type="match status" value="1"/>
</dbReference>
<gene>
    <name evidence="7" type="ORF">ACFFIA_39920</name>
</gene>
<dbReference type="Gene3D" id="1.10.1040.10">
    <property type="entry name" value="N-(1-d-carboxylethyl)-l-norvaline Dehydrogenase, domain 2"/>
    <property type="match status" value="1"/>
</dbReference>
<evidence type="ECO:0000256" key="4">
    <source>
        <dbReference type="RuleBase" id="RU362068"/>
    </source>
</evidence>
<evidence type="ECO:0000256" key="2">
    <source>
        <dbReference type="ARBA" id="ARBA00022857"/>
    </source>
</evidence>
<dbReference type="EMBL" id="JBHLUH010000089">
    <property type="protein sequence ID" value="MFC0533788.1"/>
    <property type="molecule type" value="Genomic_DNA"/>
</dbReference>
<dbReference type="PANTHER" id="PTHR21708">
    <property type="entry name" value="PROBABLE 2-DEHYDROPANTOATE 2-REDUCTASE"/>
    <property type="match status" value="1"/>
</dbReference>
<accession>A0ABV6MHI7</accession>
<dbReference type="InterPro" id="IPR013752">
    <property type="entry name" value="KPA_reductase"/>
</dbReference>